<evidence type="ECO:0000256" key="13">
    <source>
        <dbReference type="SAM" id="MobiDB-lite"/>
    </source>
</evidence>
<dbReference type="FunFam" id="2.40.50.140:FF:000090">
    <property type="entry name" value="Replication protein A subunit"/>
    <property type="match status" value="1"/>
</dbReference>
<dbReference type="PANTHER" id="PTHR47165">
    <property type="entry name" value="OS03G0429900 PROTEIN"/>
    <property type="match status" value="1"/>
</dbReference>
<evidence type="ECO:0000256" key="8">
    <source>
        <dbReference type="ARBA" id="ARBA00023125"/>
    </source>
</evidence>
<comment type="function">
    <text evidence="12">Component of the replication protein A complex (RPA) required for DNA recombination, repair and replication. The activity of RPA is mediated by single-stranded DNA binding and protein interactions. Probably involved in repair of double-strand DNA breaks (DSBs) induced by genotoxic stresses.</text>
</comment>
<dbReference type="Gene3D" id="2.40.50.140">
    <property type="entry name" value="Nucleic acid-binding proteins"/>
    <property type="match status" value="4"/>
</dbReference>
<feature type="domain" description="Replication protein A OB" evidence="16">
    <location>
        <begin position="416"/>
        <end position="519"/>
    </location>
</feature>
<sequence>MPGIAAEPPGAMSHLPSLSTGSVRVIAGGEDVKPVVLQLIGIKNLQAGQGQDGKARHRFALSDGELWLTGVPATQIEHLVQDGILFTNVVLRLKEYIVNAVNNKKVLIILALEVLGQADLVGTPVEYDKVAPTMQHPNSAGAPQQYLNGQVNHGGPVRYGNAAEGGPAADAGPVPAMSGASGVYGVNPAQRGPYGGPQAAGGYGAPPQNQGTGGYGGGQGYGGQQGYGQSSKGPYGGPAGGAAPSGGGYGGYGGGGGNSSAAGGGGYGGYGGQGAYRGSGAIARNEAPPRIVPIASLNSYQNHWTIKARITQKSDIKRYSNARGEGKLFSFELLDAQGGEIRGCGFNQCVDKFEPIMQQGAVIMLSKASLKNKRPNSSFNNTRHDYEITLEPSSVVELCNDEEAGIAKIQYHLKKIAQLIDMFANEAVDVLGVVDTVADSALIQTRDGKDLWKRNVVIRDDSGSSVEITFWGGYAQDPGDALQEALNAGQHPILALKNAKIGDFNGRTLSTTSSTSVTLDPDIPEAGHLRQWYDNGGGAAGVTTLTSGSGGGGGKSDRRITLAMVKDEGLGTAGNTAFVQVAAWLSHIKTENIAYPACTLQYNGKQCSKKVQDSGGGQGDMQWYCERCAAYCQAEYRYMLSLQLEDHTGKEWVTAFQDEAKALVGRSADEMQALKDSGSPEFDDVLNAVKCKSYVFKLRISEDTWQDEQRIRINITRIDTMEFAKESTNLLELITKLTLNQPILQPPMQQQGRDYGDRQQGAAAGSFQGGYGGGGNQGYQGSHAAYREPKLETSPYSRNPAPGGAGSFGGQGGGVPYGGGGGPQYGGQQGGYGGNGAQQGGYGGNSNGGAPAYGAQQGTGGHANNAGGYFG</sequence>
<keyword evidence="6 12" id="KW-0863">Zinc-finger</keyword>
<dbReference type="Pfam" id="PF08646">
    <property type="entry name" value="Rep_fac-A_C"/>
    <property type="match status" value="1"/>
</dbReference>
<proteinExistence type="inferred from homology"/>
<dbReference type="Pfam" id="PF04057">
    <property type="entry name" value="Rep-A_N"/>
    <property type="match status" value="1"/>
</dbReference>
<dbReference type="SUPFAM" id="SSF50249">
    <property type="entry name" value="Nucleic acid-binding proteins"/>
    <property type="match status" value="4"/>
</dbReference>
<organism evidence="17 18">
    <name type="scientific">Coccomyxa viridis</name>
    <dbReference type="NCBI Taxonomy" id="1274662"/>
    <lineage>
        <taxon>Eukaryota</taxon>
        <taxon>Viridiplantae</taxon>
        <taxon>Chlorophyta</taxon>
        <taxon>core chlorophytes</taxon>
        <taxon>Trebouxiophyceae</taxon>
        <taxon>Trebouxiophyceae incertae sedis</taxon>
        <taxon>Coccomyxaceae</taxon>
        <taxon>Coccomyxa</taxon>
    </lineage>
</organism>
<evidence type="ECO:0000313" key="17">
    <source>
        <dbReference type="EMBL" id="CAK0787257.1"/>
    </source>
</evidence>
<feature type="compositionally biased region" description="Gly residues" evidence="13">
    <location>
        <begin position="195"/>
        <end position="204"/>
    </location>
</feature>
<dbReference type="InterPro" id="IPR047192">
    <property type="entry name" value="Euk_RPA1_DBD_C"/>
</dbReference>
<dbReference type="EMBL" id="CAUYUE010000016">
    <property type="protein sequence ID" value="CAK0787257.1"/>
    <property type="molecule type" value="Genomic_DNA"/>
</dbReference>
<evidence type="ECO:0000256" key="3">
    <source>
        <dbReference type="ARBA" id="ARBA00022705"/>
    </source>
</evidence>
<dbReference type="FunFam" id="2.40.50.140:FF:000041">
    <property type="entry name" value="Replication protein A subunit"/>
    <property type="match status" value="1"/>
</dbReference>
<dbReference type="CDD" id="cd04474">
    <property type="entry name" value="RPA1_DBD_A"/>
    <property type="match status" value="1"/>
</dbReference>
<dbReference type="InterPro" id="IPR007199">
    <property type="entry name" value="Rep_factor-A_N"/>
</dbReference>
<dbReference type="Pfam" id="PF16900">
    <property type="entry name" value="REPA_OB_2"/>
    <property type="match status" value="1"/>
</dbReference>
<evidence type="ECO:0000259" key="14">
    <source>
        <dbReference type="Pfam" id="PF04057"/>
    </source>
</evidence>
<dbReference type="AlphaFoldDB" id="A0AAV1IM00"/>
<feature type="compositionally biased region" description="Gly residues" evidence="13">
    <location>
        <begin position="211"/>
        <end position="226"/>
    </location>
</feature>
<keyword evidence="10" id="KW-0234">DNA repair</keyword>
<evidence type="ECO:0000259" key="15">
    <source>
        <dbReference type="Pfam" id="PF08646"/>
    </source>
</evidence>
<evidence type="ECO:0000256" key="1">
    <source>
        <dbReference type="ARBA" id="ARBA00004123"/>
    </source>
</evidence>
<name>A0AAV1IM00_9CHLO</name>
<keyword evidence="8 12" id="KW-0238">DNA-binding</keyword>
<dbReference type="CDD" id="cd04476">
    <property type="entry name" value="RPA1_DBD_C"/>
    <property type="match status" value="1"/>
</dbReference>
<comment type="similarity">
    <text evidence="2 12">Belongs to the replication factor A protein 1 family.</text>
</comment>
<dbReference type="GO" id="GO:0005634">
    <property type="term" value="C:nucleus"/>
    <property type="evidence" value="ECO:0007669"/>
    <property type="project" value="UniProtKB-SubCell"/>
</dbReference>
<evidence type="ECO:0000259" key="16">
    <source>
        <dbReference type="Pfam" id="PF16900"/>
    </source>
</evidence>
<keyword evidence="9" id="KW-0233">DNA recombination</keyword>
<evidence type="ECO:0000256" key="6">
    <source>
        <dbReference type="ARBA" id="ARBA00022771"/>
    </source>
</evidence>
<feature type="region of interest" description="Disordered" evidence="13">
    <location>
        <begin position="195"/>
        <end position="239"/>
    </location>
</feature>
<evidence type="ECO:0000256" key="5">
    <source>
        <dbReference type="ARBA" id="ARBA00022763"/>
    </source>
</evidence>
<dbReference type="CDD" id="cd04475">
    <property type="entry name" value="RPA1_DBD_B"/>
    <property type="match status" value="1"/>
</dbReference>
<reference evidence="17 18" key="1">
    <citation type="submission" date="2023-10" db="EMBL/GenBank/DDBJ databases">
        <authorList>
            <person name="Maclean D."/>
            <person name="Macfadyen A."/>
        </authorList>
    </citation>
    <scope>NUCLEOTIDE SEQUENCE [LARGE SCALE GENOMIC DNA]</scope>
</reference>
<feature type="compositionally biased region" description="Low complexity" evidence="13">
    <location>
        <begin position="749"/>
        <end position="766"/>
    </location>
</feature>
<keyword evidence="5" id="KW-0227">DNA damage</keyword>
<dbReference type="InterPro" id="IPR012340">
    <property type="entry name" value="NA-bd_OB-fold"/>
</dbReference>
<evidence type="ECO:0000313" key="18">
    <source>
        <dbReference type="Proteomes" id="UP001314263"/>
    </source>
</evidence>
<dbReference type="NCBIfam" id="TIGR00617">
    <property type="entry name" value="rpa1"/>
    <property type="match status" value="1"/>
</dbReference>
<dbReference type="GO" id="GO:0006260">
    <property type="term" value="P:DNA replication"/>
    <property type="evidence" value="ECO:0007669"/>
    <property type="project" value="UniProtKB-KW"/>
</dbReference>
<protein>
    <recommendedName>
        <fullName evidence="12">Replication protein A subunit</fullName>
    </recommendedName>
</protein>
<keyword evidence="18" id="KW-1185">Reference proteome</keyword>
<evidence type="ECO:0000256" key="7">
    <source>
        <dbReference type="ARBA" id="ARBA00022833"/>
    </source>
</evidence>
<dbReference type="GO" id="GO:0003677">
    <property type="term" value="F:DNA binding"/>
    <property type="evidence" value="ECO:0007669"/>
    <property type="project" value="UniProtKB-KW"/>
</dbReference>
<feature type="compositionally biased region" description="Gly residues" evidence="13">
    <location>
        <begin position="803"/>
        <end position="847"/>
    </location>
</feature>
<comment type="subunit">
    <text evidence="12">Heterotrimer of RPA1, RPA2 and RPA3 (canonical replication protein A complex).</text>
</comment>
<gene>
    <name evidence="17" type="ORF">CVIRNUC_010475</name>
</gene>
<keyword evidence="7 12" id="KW-0862">Zinc</keyword>
<feature type="domain" description="Replication factor A C-terminal" evidence="15">
    <location>
        <begin position="578"/>
        <end position="730"/>
    </location>
</feature>
<dbReference type="InterPro" id="IPR031657">
    <property type="entry name" value="REPA_OB_2"/>
</dbReference>
<dbReference type="InterPro" id="IPR013955">
    <property type="entry name" value="Rep_factor-A_C"/>
</dbReference>
<dbReference type="GO" id="GO:0008270">
    <property type="term" value="F:zinc ion binding"/>
    <property type="evidence" value="ECO:0007669"/>
    <property type="project" value="UniProtKB-KW"/>
</dbReference>
<dbReference type="GO" id="GO:0006281">
    <property type="term" value="P:DNA repair"/>
    <property type="evidence" value="ECO:0007669"/>
    <property type="project" value="UniProtKB-KW"/>
</dbReference>
<keyword evidence="3 12" id="KW-0235">DNA replication</keyword>
<dbReference type="Proteomes" id="UP001314263">
    <property type="component" value="Unassembled WGS sequence"/>
</dbReference>
<keyword evidence="11 12" id="KW-0539">Nucleus</keyword>
<accession>A0AAV1IM00</accession>
<comment type="subcellular location">
    <subcellularLocation>
        <location evidence="1 12">Nucleus</location>
    </subcellularLocation>
</comment>
<evidence type="ECO:0000256" key="9">
    <source>
        <dbReference type="ARBA" id="ARBA00023172"/>
    </source>
</evidence>
<keyword evidence="4 12" id="KW-0479">Metal-binding</keyword>
<feature type="domain" description="Replication factor-A protein 1 N-terminal" evidence="14">
    <location>
        <begin position="18"/>
        <end position="116"/>
    </location>
</feature>
<feature type="compositionally biased region" description="Gly residues" evidence="13">
    <location>
        <begin position="767"/>
        <end position="778"/>
    </location>
</feature>
<dbReference type="PANTHER" id="PTHR47165:SF4">
    <property type="entry name" value="OS03G0429900 PROTEIN"/>
    <property type="match status" value="1"/>
</dbReference>
<dbReference type="GO" id="GO:0006310">
    <property type="term" value="P:DNA recombination"/>
    <property type="evidence" value="ECO:0007669"/>
    <property type="project" value="UniProtKB-KW"/>
</dbReference>
<evidence type="ECO:0000256" key="11">
    <source>
        <dbReference type="ARBA" id="ARBA00023242"/>
    </source>
</evidence>
<dbReference type="InterPro" id="IPR004591">
    <property type="entry name" value="Rfa1"/>
</dbReference>
<evidence type="ECO:0000256" key="12">
    <source>
        <dbReference type="RuleBase" id="RU364130"/>
    </source>
</evidence>
<dbReference type="FunFam" id="2.40.50.140:FF:000064">
    <property type="entry name" value="Replication protein A subunit"/>
    <property type="match status" value="1"/>
</dbReference>
<comment type="caution">
    <text evidence="17">The sequence shown here is derived from an EMBL/GenBank/DDBJ whole genome shotgun (WGS) entry which is preliminary data.</text>
</comment>
<evidence type="ECO:0000256" key="4">
    <source>
        <dbReference type="ARBA" id="ARBA00022723"/>
    </source>
</evidence>
<evidence type="ECO:0000256" key="10">
    <source>
        <dbReference type="ARBA" id="ARBA00023204"/>
    </source>
</evidence>
<feature type="region of interest" description="Disordered" evidence="13">
    <location>
        <begin position="749"/>
        <end position="871"/>
    </location>
</feature>
<evidence type="ECO:0000256" key="2">
    <source>
        <dbReference type="ARBA" id="ARBA00005690"/>
    </source>
</evidence>